<dbReference type="PANTHER" id="PTHR38588">
    <property type="entry name" value="BLL0334 PROTEIN"/>
    <property type="match status" value="1"/>
</dbReference>
<feature type="non-terminal residue" evidence="2">
    <location>
        <position position="1"/>
    </location>
</feature>
<proteinExistence type="predicted"/>
<reference evidence="2" key="1">
    <citation type="submission" date="2020-09" db="EMBL/GenBank/DDBJ databases">
        <title>A novel bacterium of genus Mangrovicoccus, isolated from South China Sea.</title>
        <authorList>
            <person name="Huang H."/>
            <person name="Mo K."/>
            <person name="Hu Y."/>
        </authorList>
    </citation>
    <scope>NUCLEOTIDE SEQUENCE</scope>
    <source>
        <strain evidence="2">HB182678</strain>
    </source>
</reference>
<dbReference type="InterPro" id="IPR010419">
    <property type="entry name" value="CO_DH_gsu"/>
</dbReference>
<dbReference type="AlphaFoldDB" id="A0A8J7CKT4"/>
<comment type="caution">
    <text evidence="2">The sequence shown here is derived from an EMBL/GenBank/DDBJ whole genome shotgun (WGS) entry which is preliminary data.</text>
</comment>
<dbReference type="Gene3D" id="3.30.530.20">
    <property type="match status" value="1"/>
</dbReference>
<dbReference type="PANTHER" id="PTHR38588:SF1">
    <property type="entry name" value="BLL0334 PROTEIN"/>
    <property type="match status" value="1"/>
</dbReference>
<protein>
    <submittedName>
        <fullName evidence="2">Carbon monoxide dehydrogenase</fullName>
    </submittedName>
</protein>
<evidence type="ECO:0000313" key="3">
    <source>
        <dbReference type="Proteomes" id="UP000609121"/>
    </source>
</evidence>
<evidence type="ECO:0000256" key="1">
    <source>
        <dbReference type="SAM" id="MobiDB-lite"/>
    </source>
</evidence>
<dbReference type="SUPFAM" id="SSF55961">
    <property type="entry name" value="Bet v1-like"/>
    <property type="match status" value="1"/>
</dbReference>
<dbReference type="EMBL" id="JACVXA010000042">
    <property type="protein sequence ID" value="MBE3639226.1"/>
    <property type="molecule type" value="Genomic_DNA"/>
</dbReference>
<feature type="region of interest" description="Disordered" evidence="1">
    <location>
        <begin position="99"/>
        <end position="118"/>
    </location>
</feature>
<gene>
    <name evidence="2" type="ORF">ICN82_13560</name>
</gene>
<dbReference type="Pfam" id="PF06240">
    <property type="entry name" value="COXG"/>
    <property type="match status" value="1"/>
</dbReference>
<dbReference type="RefSeq" id="WP_226898485.1">
    <property type="nucleotide sequence ID" value="NZ_JACVXA010000042.1"/>
</dbReference>
<dbReference type="InterPro" id="IPR023393">
    <property type="entry name" value="START-like_dom_sf"/>
</dbReference>
<evidence type="ECO:0000313" key="2">
    <source>
        <dbReference type="EMBL" id="MBE3639226.1"/>
    </source>
</evidence>
<feature type="region of interest" description="Disordered" evidence="1">
    <location>
        <begin position="1"/>
        <end position="25"/>
    </location>
</feature>
<accession>A0A8J7CKT4</accession>
<name>A0A8J7CKT4_9RHOB</name>
<keyword evidence="3" id="KW-1185">Reference proteome</keyword>
<dbReference type="Proteomes" id="UP000609121">
    <property type="component" value="Unassembled WGS sequence"/>
</dbReference>
<sequence length="206" mass="21643">PAPGFAPFEPAAAPVPAAAPAPQGEVRVEEGWTVIRRRVTLAHPPAAVWAHFSDPAAVIRCLRGAQLDSREGEDFTGHVAVGFGPIAAKFEGEGRFETDEAARTGRVTGRGKDRGGQSSVAGGLDFALAPGETEAETRADVALRFRIEGRLGQFNRPELVNGLVDHLLGDFVANCDAVLGGGPAPAPRKLGIGALIRMLLATLRRR</sequence>
<organism evidence="2 3">
    <name type="scientific">Mangrovicoccus algicola</name>
    <dbReference type="NCBI Taxonomy" id="2771008"/>
    <lineage>
        <taxon>Bacteria</taxon>
        <taxon>Pseudomonadati</taxon>
        <taxon>Pseudomonadota</taxon>
        <taxon>Alphaproteobacteria</taxon>
        <taxon>Rhodobacterales</taxon>
        <taxon>Paracoccaceae</taxon>
        <taxon>Mangrovicoccus</taxon>
    </lineage>
</organism>